<evidence type="ECO:0000313" key="4">
    <source>
        <dbReference type="Proteomes" id="UP001500752"/>
    </source>
</evidence>
<evidence type="ECO:0000259" key="2">
    <source>
        <dbReference type="Pfam" id="PF11268"/>
    </source>
</evidence>
<protein>
    <recommendedName>
        <fullName evidence="2">DUF3071 domain-containing protein</fullName>
    </recommendedName>
</protein>
<feature type="region of interest" description="Disordered" evidence="1">
    <location>
        <begin position="371"/>
        <end position="406"/>
    </location>
</feature>
<dbReference type="Proteomes" id="UP001500752">
    <property type="component" value="Unassembled WGS sequence"/>
</dbReference>
<dbReference type="Pfam" id="PF11268">
    <property type="entry name" value="DUF3071"/>
    <property type="match status" value="1"/>
</dbReference>
<gene>
    <name evidence="3" type="ORF">GCM10023081_26320</name>
</gene>
<dbReference type="InterPro" id="IPR047682">
    <property type="entry name" value="SepH-like"/>
</dbReference>
<organism evidence="3 4">
    <name type="scientific">Arthrobacter ginkgonis</name>
    <dbReference type="NCBI Taxonomy" id="1630594"/>
    <lineage>
        <taxon>Bacteria</taxon>
        <taxon>Bacillati</taxon>
        <taxon>Actinomycetota</taxon>
        <taxon>Actinomycetes</taxon>
        <taxon>Micrococcales</taxon>
        <taxon>Micrococcaceae</taxon>
        <taxon>Arthrobacter</taxon>
    </lineage>
</organism>
<sequence length="406" mass="44298">MVEGIMRQLRLVGVHEDGEQLLLSGEDGVSFALRIDEALRSAVVRPIGRPAAGQPAQHLSPREIQARIRAGATAEEVSATSGVPLANVLRYEGPVRAEREFVAEQARAVEVSGPQGHEGYRAAFGEEPANLGEMVAYRLRSFGVEPAAIEWDAWRAADGTWEVVAAFTLSAEDSRTNIGEEPPARWTYHPARKALQNRNRWAQVLSELEPLDLPLSGRRLTAVADRPFDFEVDADEEALQVPGLDPEELLEVLRARRGQRLGTDEEADDALAMLLAQGGIPAAHPRGGSEEDYPEEGARFGFVPTDPEGAETTDPALMDPALMDLAAAELDDDGLPHLYDGVSTRTSEFTVLPGLRAVPPHVDDELLDELAENGPQADQDPQPRKPRVKRSSVPSWDEIVFGRKQD</sequence>
<evidence type="ECO:0000256" key="1">
    <source>
        <dbReference type="SAM" id="MobiDB-lite"/>
    </source>
</evidence>
<accession>A0ABP7CHB4</accession>
<feature type="domain" description="DUF3071" evidence="2">
    <location>
        <begin position="6"/>
        <end position="187"/>
    </location>
</feature>
<evidence type="ECO:0000313" key="3">
    <source>
        <dbReference type="EMBL" id="GAA3687735.1"/>
    </source>
</evidence>
<dbReference type="EMBL" id="BAABEO010000018">
    <property type="protein sequence ID" value="GAA3687735.1"/>
    <property type="molecule type" value="Genomic_DNA"/>
</dbReference>
<name>A0ABP7CHB4_9MICC</name>
<dbReference type="NCBIfam" id="NF040712">
    <property type="entry name" value="SepH"/>
    <property type="match status" value="1"/>
</dbReference>
<proteinExistence type="predicted"/>
<keyword evidence="4" id="KW-1185">Reference proteome</keyword>
<comment type="caution">
    <text evidence="3">The sequence shown here is derived from an EMBL/GenBank/DDBJ whole genome shotgun (WGS) entry which is preliminary data.</text>
</comment>
<reference evidence="4" key="1">
    <citation type="journal article" date="2019" name="Int. J. Syst. Evol. Microbiol.">
        <title>The Global Catalogue of Microorganisms (GCM) 10K type strain sequencing project: providing services to taxonomists for standard genome sequencing and annotation.</title>
        <authorList>
            <consortium name="The Broad Institute Genomics Platform"/>
            <consortium name="The Broad Institute Genome Sequencing Center for Infectious Disease"/>
            <person name="Wu L."/>
            <person name="Ma J."/>
        </authorList>
    </citation>
    <scope>NUCLEOTIDE SEQUENCE [LARGE SCALE GENOMIC DNA]</scope>
    <source>
        <strain evidence="4">JCM 30742</strain>
    </source>
</reference>
<dbReference type="InterPro" id="IPR021421">
    <property type="entry name" value="DUF3071"/>
</dbReference>